<accession>A0A165NJ82</accession>
<proteinExistence type="predicted"/>
<evidence type="ECO:0000313" key="2">
    <source>
        <dbReference type="Proteomes" id="UP000076761"/>
    </source>
</evidence>
<keyword evidence="2" id="KW-1185">Reference proteome</keyword>
<organism evidence="1 2">
    <name type="scientific">Neolentinus lepideus HHB14362 ss-1</name>
    <dbReference type="NCBI Taxonomy" id="1314782"/>
    <lineage>
        <taxon>Eukaryota</taxon>
        <taxon>Fungi</taxon>
        <taxon>Dikarya</taxon>
        <taxon>Basidiomycota</taxon>
        <taxon>Agaricomycotina</taxon>
        <taxon>Agaricomycetes</taxon>
        <taxon>Gloeophyllales</taxon>
        <taxon>Gloeophyllaceae</taxon>
        <taxon>Neolentinus</taxon>
    </lineage>
</organism>
<name>A0A165NJ82_9AGAM</name>
<sequence length="93" mass="10075">MHVINTASPGHMHNVTSKFPRSPLRLSLLVDVHNSSIPSVTTQRRTLVILMDNAGHGLDSVTVLHAYSQDCCLPVVGLQVLLFPPSLLLVPSL</sequence>
<evidence type="ECO:0000313" key="1">
    <source>
        <dbReference type="EMBL" id="KZT19720.1"/>
    </source>
</evidence>
<dbReference type="InParanoid" id="A0A165NJ82"/>
<dbReference type="Proteomes" id="UP000076761">
    <property type="component" value="Unassembled WGS sequence"/>
</dbReference>
<gene>
    <name evidence="1" type="ORF">NEOLEDRAFT_936969</name>
</gene>
<reference evidence="1 2" key="1">
    <citation type="journal article" date="2016" name="Mol. Biol. Evol.">
        <title>Comparative Genomics of Early-Diverging Mushroom-Forming Fungi Provides Insights into the Origins of Lignocellulose Decay Capabilities.</title>
        <authorList>
            <person name="Nagy L.G."/>
            <person name="Riley R."/>
            <person name="Tritt A."/>
            <person name="Adam C."/>
            <person name="Daum C."/>
            <person name="Floudas D."/>
            <person name="Sun H."/>
            <person name="Yadav J.S."/>
            <person name="Pangilinan J."/>
            <person name="Larsson K.H."/>
            <person name="Matsuura K."/>
            <person name="Barry K."/>
            <person name="Labutti K."/>
            <person name="Kuo R."/>
            <person name="Ohm R.A."/>
            <person name="Bhattacharya S.S."/>
            <person name="Shirouzu T."/>
            <person name="Yoshinaga Y."/>
            <person name="Martin F.M."/>
            <person name="Grigoriev I.V."/>
            <person name="Hibbett D.S."/>
        </authorList>
    </citation>
    <scope>NUCLEOTIDE SEQUENCE [LARGE SCALE GENOMIC DNA]</scope>
    <source>
        <strain evidence="1 2">HHB14362 ss-1</strain>
    </source>
</reference>
<protein>
    <submittedName>
        <fullName evidence="1">Uncharacterized protein</fullName>
    </submittedName>
</protein>
<dbReference type="AlphaFoldDB" id="A0A165NJ82"/>
<dbReference type="EMBL" id="KV425635">
    <property type="protein sequence ID" value="KZT19720.1"/>
    <property type="molecule type" value="Genomic_DNA"/>
</dbReference>